<organism evidence="1 2">
    <name type="scientific">Papaver somniferum</name>
    <name type="common">Opium poppy</name>
    <dbReference type="NCBI Taxonomy" id="3469"/>
    <lineage>
        <taxon>Eukaryota</taxon>
        <taxon>Viridiplantae</taxon>
        <taxon>Streptophyta</taxon>
        <taxon>Embryophyta</taxon>
        <taxon>Tracheophyta</taxon>
        <taxon>Spermatophyta</taxon>
        <taxon>Magnoliopsida</taxon>
        <taxon>Ranunculales</taxon>
        <taxon>Papaveraceae</taxon>
        <taxon>Papaveroideae</taxon>
        <taxon>Papaver</taxon>
    </lineage>
</organism>
<dbReference type="Gramene" id="RZC64957">
    <property type="protein sequence ID" value="RZC64957"/>
    <property type="gene ID" value="C5167_008647"/>
</dbReference>
<evidence type="ECO:0000313" key="1">
    <source>
        <dbReference type="EMBL" id="RZC64957.1"/>
    </source>
</evidence>
<proteinExistence type="predicted"/>
<sequence>MEESGRIFCNFGLLTISNVKRRGHEKAKHTMGQKTFLDANLNWDWVQNQLTGEIPRLIYWDERPGSRWPATETVHALRNGVAAMKSNPIGAAADFDEDEF</sequence>
<dbReference type="EMBL" id="CM010720">
    <property type="protein sequence ID" value="RZC64957.1"/>
    <property type="molecule type" value="Genomic_DNA"/>
</dbReference>
<dbReference type="AlphaFoldDB" id="A0A4Y7JW84"/>
<protein>
    <submittedName>
        <fullName evidence="1">Uncharacterized protein</fullName>
    </submittedName>
</protein>
<reference evidence="1 2" key="1">
    <citation type="journal article" date="2018" name="Science">
        <title>The opium poppy genome and morphinan production.</title>
        <authorList>
            <person name="Guo L."/>
            <person name="Winzer T."/>
            <person name="Yang X."/>
            <person name="Li Y."/>
            <person name="Ning Z."/>
            <person name="He Z."/>
            <person name="Teodor R."/>
            <person name="Lu Y."/>
            <person name="Bowser T.A."/>
            <person name="Graham I.A."/>
            <person name="Ye K."/>
        </authorList>
    </citation>
    <scope>NUCLEOTIDE SEQUENCE [LARGE SCALE GENOMIC DNA]</scope>
    <source>
        <strain evidence="2">cv. HN1</strain>
        <tissue evidence="1">Leaves</tissue>
    </source>
</reference>
<gene>
    <name evidence="1" type="ORF">C5167_008647</name>
</gene>
<keyword evidence="2" id="KW-1185">Reference proteome</keyword>
<evidence type="ECO:0000313" key="2">
    <source>
        <dbReference type="Proteomes" id="UP000316621"/>
    </source>
</evidence>
<name>A0A4Y7JW84_PAPSO</name>
<accession>A0A4Y7JW84</accession>
<dbReference type="Proteomes" id="UP000316621">
    <property type="component" value="Chromosome 6"/>
</dbReference>